<protein>
    <submittedName>
        <fullName evidence="1">Uncharacterized protein</fullName>
    </submittedName>
</protein>
<accession>A0A330HHP4</accession>
<dbReference type="Proteomes" id="UP000251558">
    <property type="component" value="Unassembled WGS sequence"/>
</dbReference>
<dbReference type="RefSeq" id="WP_146770333.1">
    <property type="nucleotide sequence ID" value="NZ_QMBP01000016.1"/>
</dbReference>
<keyword evidence="2" id="KW-1185">Reference proteome</keyword>
<evidence type="ECO:0000313" key="1">
    <source>
        <dbReference type="EMBL" id="RAZ87032.1"/>
    </source>
</evidence>
<dbReference type="AlphaFoldDB" id="A0A330HHP4"/>
<proteinExistence type="predicted"/>
<gene>
    <name evidence="1" type="ORF">DPM33_27235</name>
</gene>
<comment type="caution">
    <text evidence="1">The sequence shown here is derived from an EMBL/GenBank/DDBJ whole genome shotgun (WGS) entry which is preliminary data.</text>
</comment>
<sequence>MQRAKRNWAIYRAWEDKFHAGATDVKSHPGHSGIDAEYDELGAWLDDQITRLPALPLLYRAKFRALPGQEGLTPGIMRELEVTWSPSPNQADKVTSSA</sequence>
<reference evidence="2" key="1">
    <citation type="submission" date="2018-06" db="EMBL/GenBank/DDBJ databases">
        <authorList>
            <person name="Helene L.C."/>
            <person name="Dall'Agnol R."/>
            <person name="Delamuta J.R."/>
            <person name="Hungria M."/>
        </authorList>
    </citation>
    <scope>NUCLEOTIDE SEQUENCE [LARGE SCALE GENOMIC DNA]</scope>
    <source>
        <strain evidence="2">AC99b</strain>
    </source>
</reference>
<dbReference type="OrthoDB" id="3078379at2"/>
<name>A0A330HHP4_9HYPH</name>
<dbReference type="EMBL" id="QMBP01000016">
    <property type="protein sequence ID" value="RAZ87032.1"/>
    <property type="molecule type" value="Genomic_DNA"/>
</dbReference>
<organism evidence="1 2">
    <name type="scientific">Mesorhizobium hawassense</name>
    <dbReference type="NCBI Taxonomy" id="1209954"/>
    <lineage>
        <taxon>Bacteria</taxon>
        <taxon>Pseudomonadati</taxon>
        <taxon>Pseudomonadota</taxon>
        <taxon>Alphaproteobacteria</taxon>
        <taxon>Hyphomicrobiales</taxon>
        <taxon>Phyllobacteriaceae</taxon>
        <taxon>Mesorhizobium</taxon>
    </lineage>
</organism>
<evidence type="ECO:0000313" key="2">
    <source>
        <dbReference type="Proteomes" id="UP000251558"/>
    </source>
</evidence>
<reference evidence="1 2" key="2">
    <citation type="submission" date="2018-07" db="EMBL/GenBank/DDBJ databases">
        <title>Diversity of Mesorhizobium strains in Brazil.</title>
        <authorList>
            <person name="Helene L.C.F."/>
            <person name="Dall'Agnol R."/>
            <person name="Delamuta J.R.M."/>
            <person name="Hungria M."/>
        </authorList>
    </citation>
    <scope>NUCLEOTIDE SEQUENCE [LARGE SCALE GENOMIC DNA]</scope>
    <source>
        <strain evidence="1 2">AC99b</strain>
    </source>
</reference>